<dbReference type="EMBL" id="ATLV01019351">
    <property type="status" value="NOT_ANNOTATED_CDS"/>
    <property type="molecule type" value="Genomic_DNA"/>
</dbReference>
<reference evidence="2" key="2">
    <citation type="submission" date="2020-05" db="UniProtKB">
        <authorList>
            <consortium name="EnsemblMetazoa"/>
        </authorList>
    </citation>
    <scope>IDENTIFICATION</scope>
</reference>
<keyword evidence="3" id="KW-1185">Reference proteome</keyword>
<dbReference type="VEuPathDB" id="VectorBase:ASIC011927"/>
<evidence type="ECO:0000313" key="3">
    <source>
        <dbReference type="Proteomes" id="UP000030765"/>
    </source>
</evidence>
<sequence>MVMMICISFVPRSFRSILHFVLVGKPGLLHRHRSAVEVEIMPEHSTRCIPNVVRRRRSYWKLILFVAIRPRVDGSTDKRPSKAPPASKRHREFVWNDISVRTDLIPRSWLEGEDCFVVVWNFYCFTAFQQKYWSKSCRPSVWNAFFMFFFCIHHPESEPGSGDWKWNHLKPSPSYRPGPIFPCRWQGFSLEK</sequence>
<gene>
    <name evidence="1" type="ORF">ZHAS_00011927</name>
</gene>
<organism evidence="1">
    <name type="scientific">Anopheles sinensis</name>
    <name type="common">Mosquito</name>
    <dbReference type="NCBI Taxonomy" id="74873"/>
    <lineage>
        <taxon>Eukaryota</taxon>
        <taxon>Metazoa</taxon>
        <taxon>Ecdysozoa</taxon>
        <taxon>Arthropoda</taxon>
        <taxon>Hexapoda</taxon>
        <taxon>Insecta</taxon>
        <taxon>Pterygota</taxon>
        <taxon>Neoptera</taxon>
        <taxon>Endopterygota</taxon>
        <taxon>Diptera</taxon>
        <taxon>Nematocera</taxon>
        <taxon>Culicoidea</taxon>
        <taxon>Culicidae</taxon>
        <taxon>Anophelinae</taxon>
        <taxon>Anopheles</taxon>
    </lineage>
</organism>
<accession>A0A084W1J8</accession>
<dbReference type="Proteomes" id="UP000030765">
    <property type="component" value="Unassembled WGS sequence"/>
</dbReference>
<protein>
    <submittedName>
        <fullName evidence="1 2">Uncharacterized protein</fullName>
    </submittedName>
</protein>
<dbReference type="EMBL" id="KE525268">
    <property type="protein sequence ID" value="KFB44092.1"/>
    <property type="molecule type" value="Genomic_DNA"/>
</dbReference>
<proteinExistence type="predicted"/>
<reference evidence="1 3" key="1">
    <citation type="journal article" date="2014" name="BMC Genomics">
        <title>Genome sequence of Anopheles sinensis provides insight into genetics basis of mosquito competence for malaria parasites.</title>
        <authorList>
            <person name="Zhou D."/>
            <person name="Zhang D."/>
            <person name="Ding G."/>
            <person name="Shi L."/>
            <person name="Hou Q."/>
            <person name="Ye Y."/>
            <person name="Xu Y."/>
            <person name="Zhou H."/>
            <person name="Xiong C."/>
            <person name="Li S."/>
            <person name="Yu J."/>
            <person name="Hong S."/>
            <person name="Yu X."/>
            <person name="Zou P."/>
            <person name="Chen C."/>
            <person name="Chang X."/>
            <person name="Wang W."/>
            <person name="Lv Y."/>
            <person name="Sun Y."/>
            <person name="Ma L."/>
            <person name="Shen B."/>
            <person name="Zhu C."/>
        </authorList>
    </citation>
    <scope>NUCLEOTIDE SEQUENCE [LARGE SCALE GENOMIC DNA]</scope>
</reference>
<name>A0A084W1J8_ANOSI</name>
<dbReference type="AlphaFoldDB" id="A0A084W1J8"/>
<evidence type="ECO:0000313" key="1">
    <source>
        <dbReference type="EMBL" id="KFB44092.1"/>
    </source>
</evidence>
<dbReference type="EnsemblMetazoa" id="ASIC011927-RA">
    <property type="protein sequence ID" value="ASIC011927-PA"/>
    <property type="gene ID" value="ASIC011927"/>
</dbReference>
<evidence type="ECO:0000313" key="2">
    <source>
        <dbReference type="EnsemblMetazoa" id="ASIC011927-PA"/>
    </source>
</evidence>